<dbReference type="InterPro" id="IPR036890">
    <property type="entry name" value="HATPase_C_sf"/>
</dbReference>
<keyword evidence="4" id="KW-1185">Reference proteome</keyword>
<organism evidence="3 4">
    <name type="scientific">Rosa chinensis</name>
    <name type="common">China rose</name>
    <dbReference type="NCBI Taxonomy" id="74649"/>
    <lineage>
        <taxon>Eukaryota</taxon>
        <taxon>Viridiplantae</taxon>
        <taxon>Streptophyta</taxon>
        <taxon>Embryophyta</taxon>
        <taxon>Tracheophyta</taxon>
        <taxon>Spermatophyta</taxon>
        <taxon>Magnoliopsida</taxon>
        <taxon>eudicotyledons</taxon>
        <taxon>Gunneridae</taxon>
        <taxon>Pentapetalae</taxon>
        <taxon>rosids</taxon>
        <taxon>fabids</taxon>
        <taxon>Rosales</taxon>
        <taxon>Rosaceae</taxon>
        <taxon>Rosoideae</taxon>
        <taxon>Rosoideae incertae sedis</taxon>
        <taxon>Rosa</taxon>
    </lineage>
</organism>
<accession>A0A2P6RIB4</accession>
<dbReference type="GO" id="GO:0016301">
    <property type="term" value="F:kinase activity"/>
    <property type="evidence" value="ECO:0007669"/>
    <property type="project" value="UniProtKB-KW"/>
</dbReference>
<dbReference type="Gene3D" id="3.30.565.10">
    <property type="entry name" value="Histidine kinase-like ATPase, C-terminal domain"/>
    <property type="match status" value="1"/>
</dbReference>
<dbReference type="EMBL" id="PDCK01000040">
    <property type="protein sequence ID" value="PRQ46163.1"/>
    <property type="molecule type" value="Genomic_DNA"/>
</dbReference>
<evidence type="ECO:0000313" key="4">
    <source>
        <dbReference type="Proteomes" id="UP000238479"/>
    </source>
</evidence>
<comment type="caution">
    <text evidence="3">The sequence shown here is derived from an EMBL/GenBank/DDBJ whole genome shotgun (WGS) entry which is preliminary data.</text>
</comment>
<gene>
    <name evidence="3" type="ORF">RchiOBHm_Chr2g0086101</name>
</gene>
<dbReference type="Gramene" id="PRQ46163">
    <property type="protein sequence ID" value="PRQ46163"/>
    <property type="gene ID" value="RchiOBHm_Chr2g0086101"/>
</dbReference>
<dbReference type="InterPro" id="IPR052957">
    <property type="entry name" value="Auxin_embryo_med"/>
</dbReference>
<dbReference type="AlphaFoldDB" id="A0A2P6RIB4"/>
<dbReference type="PANTHER" id="PTHR32387:SF11">
    <property type="entry name" value="PROTEIN NO VEIN C-TERMINAL DOMAIN-CONTAINING PROTEIN"/>
    <property type="match status" value="1"/>
</dbReference>
<name>A0A2P6RIB4_ROSCH</name>
<reference evidence="3 4" key="1">
    <citation type="journal article" date="2018" name="Nat. Genet.">
        <title>The Rosa genome provides new insights in the design of modern roses.</title>
        <authorList>
            <person name="Bendahmane M."/>
        </authorList>
    </citation>
    <scope>NUCLEOTIDE SEQUENCE [LARGE SCALE GENOMIC DNA]</scope>
    <source>
        <strain evidence="4">cv. Old Blush</strain>
    </source>
</reference>
<evidence type="ECO:0000256" key="1">
    <source>
        <dbReference type="SAM" id="MobiDB-lite"/>
    </source>
</evidence>
<dbReference type="PANTHER" id="PTHR32387">
    <property type="entry name" value="WU:FJ29H11"/>
    <property type="match status" value="1"/>
</dbReference>
<dbReference type="SUPFAM" id="SSF55874">
    <property type="entry name" value="ATPase domain of HSP90 chaperone/DNA topoisomerase II/histidine kinase"/>
    <property type="match status" value="1"/>
</dbReference>
<keyword evidence="3" id="KW-0418">Kinase</keyword>
<feature type="domain" description="Sacsin/Nov" evidence="2">
    <location>
        <begin position="71"/>
        <end position="172"/>
    </location>
</feature>
<keyword evidence="3" id="KW-0808">Transferase</keyword>
<proteinExistence type="predicted"/>
<protein>
    <submittedName>
        <fullName evidence="3">Putative histidine kinase-like ATPase domain-containing protein</fullName>
    </submittedName>
</protein>
<feature type="region of interest" description="Disordered" evidence="1">
    <location>
        <begin position="1045"/>
        <end position="1067"/>
    </location>
</feature>
<evidence type="ECO:0000259" key="2">
    <source>
        <dbReference type="Pfam" id="PF25794"/>
    </source>
</evidence>
<dbReference type="OMA" id="CIRIMLA"/>
<sequence length="1067" mass="121184">MSEKEAIDCEEGSSSSDRTKKEEALLCSAKLHIEEIRTQKFSIGKNQSFPLTQDLHFAVTNLSKQLYQKDSNFLMELILNADENEYRADVEPTLEFVMTQKDITGTGAPATLLVFNNEVGFSRENMDSICGMGHSTKKDKRQQSLIGERGSGFKSVFLVSSQPHIISNGYCVRFLEEPDQDCGIGYIVPHWVSGEPSLSSILDVYGLCNVLPTTTIVLPLKPEKVEAVRVQLSQLRPEILLFLSKLKQVHVRRCDPEATDDFSRFCKTSGTEQMELYKATSRVVQLSVKQRKGDSEELCKYYLWEEAFPVKPANRVGIRMNVQKWVITLAFPSRERMGKATSSVGIFACLPTEMVTNFPFLIQADFILNASRDCILLDNVWNLGILECIPSLFVDAFQSHSLHSSVDEPFEYLPAQASPIPEFNKVKESIRTRLQSLVIVPCQILEGTLSFVLPQDAVRVLPKFRDLVIGIRAKGNVLSGSSSSLLRKVLHPTLDLEKYNAVLKFLDVKCADDHWYTKCVQGLCNPTEDEMVIADSIISLLECIKFLMSSSLDDPLVRDFIKSIGKSRFLKTLNDYKTPEECVLFDPAWESILNQTDTPTIDVNFYGTEIFQYKNQLRDIGVKVDPLSVCSLLSGILTKLANQPHSCYTPDTTFITRIYSFLNKFHWRPEAPDESQFQVWIPDPPPGGWIMPQQCVLHVNHVRKYLFSSFFWLDELYAEELLPLFSSAFGVAENPSIHHYLKLWETWASSENLQVTLVECCSFWEYVIDNWNPKVEETLRQKLTKLPATKSTAEEIYLINRTEVFLADDLQLKKTFLSYDEAPLFVWFPTSNCLSSVPPRRLYAIYESLGVRKVSKSFVCKPHTILLLEELDKIDAQDGLIGRGLIKLILGFLAGPEVNMPLKERHNAACSLIKLSVYKLERPNQVIYRLMPSASTTVDVKKVKLVTWKKISHRLLIDNSGYRNGKSDPEFVTAFADELAQGLLVQARHYAAALSKLIQWGFMFDFNEKEVDFWLMRENLELPMEDKEFLSAAFLSSTELVRGKRASMETEESGPSTAMPSCKKLRQ</sequence>
<dbReference type="Pfam" id="PF25794">
    <property type="entry name" value="SACS"/>
    <property type="match status" value="1"/>
</dbReference>
<evidence type="ECO:0000313" key="3">
    <source>
        <dbReference type="EMBL" id="PRQ46163.1"/>
    </source>
</evidence>
<dbReference type="InterPro" id="IPR058210">
    <property type="entry name" value="SACS/Nov_dom"/>
</dbReference>
<dbReference type="OrthoDB" id="1262810at2759"/>
<dbReference type="Proteomes" id="UP000238479">
    <property type="component" value="Chromosome 2"/>
</dbReference>